<dbReference type="RefSeq" id="XP_066924745.1">
    <property type="nucleotide sequence ID" value="XM_067068644.1"/>
</dbReference>
<evidence type="ECO:0000256" key="3">
    <source>
        <dbReference type="ARBA" id="ARBA00022630"/>
    </source>
</evidence>
<evidence type="ECO:0000313" key="9">
    <source>
        <dbReference type="EnsemblMetazoa" id="CLYHEMP020683.1"/>
    </source>
</evidence>
<name>A0A7M5XE89_9CNID</name>
<keyword evidence="10" id="KW-1185">Reference proteome</keyword>
<sequence>MPAEKNKVCIIGGGPSGLALLNAFESARAKGDDIPEIVLFEKQDEVAGLWNYTWRTGVDRFGEQLHNSQYRYLWSNGPKECLELADYSFDEHFGKPIPSFPPRVVLRDYLLGRVKKNKLLEKFDVRVNHIVRSVKDLKDGSFEVTYEELNKRKISTENFSQVIVAIGHFSVPHFPSYPGLDTFPGHVLHAHDFRDAVSYKDQKVVLVGASYSAEDIALQLHKYGTKEVVISYRTKALGFEWPESIEERPILTKIDGKTVHFSDNSTYEADAIIFCTGYQYYFPFLPQHLRFESLNFIYPDRLYKGTIFNDNTNLMFMSMQNQWYTFTMFDAEAFFLRDYVLGKIPLPKKSERDVDIKKWYDRNFTDVAVPDSINFQRDFVADLISYTDYPTTQEINAESAKILQQWARNKQADISSYRDHCFKSPATGTMAIPLYAPWLKAFDDSLEGFLNSCSGKNV</sequence>
<dbReference type="GO" id="GO:0050660">
    <property type="term" value="F:flavin adenine dinucleotide binding"/>
    <property type="evidence" value="ECO:0007669"/>
    <property type="project" value="InterPro"/>
</dbReference>
<evidence type="ECO:0000256" key="2">
    <source>
        <dbReference type="ARBA" id="ARBA00009183"/>
    </source>
</evidence>
<dbReference type="InterPro" id="IPR050346">
    <property type="entry name" value="FMO-like"/>
</dbReference>
<evidence type="ECO:0000256" key="5">
    <source>
        <dbReference type="ARBA" id="ARBA00022857"/>
    </source>
</evidence>
<evidence type="ECO:0000256" key="4">
    <source>
        <dbReference type="ARBA" id="ARBA00022827"/>
    </source>
</evidence>
<protein>
    <recommendedName>
        <fullName evidence="8">Flavin-containing monooxygenase</fullName>
        <ecNumber evidence="8">1.-.-.-</ecNumber>
    </recommendedName>
</protein>
<keyword evidence="4 8" id="KW-0274">FAD</keyword>
<dbReference type="PANTHER" id="PTHR23023">
    <property type="entry name" value="DIMETHYLANILINE MONOOXYGENASE"/>
    <property type="match status" value="1"/>
</dbReference>
<proteinExistence type="inferred from homology"/>
<dbReference type="PIRSF" id="PIRSF000332">
    <property type="entry name" value="FMO"/>
    <property type="match status" value="1"/>
</dbReference>
<dbReference type="Pfam" id="PF00743">
    <property type="entry name" value="FMO-like"/>
    <property type="match status" value="1"/>
</dbReference>
<evidence type="ECO:0000313" key="10">
    <source>
        <dbReference type="Proteomes" id="UP000594262"/>
    </source>
</evidence>
<reference evidence="9" key="1">
    <citation type="submission" date="2021-01" db="UniProtKB">
        <authorList>
            <consortium name="EnsemblMetazoa"/>
        </authorList>
    </citation>
    <scope>IDENTIFICATION</scope>
</reference>
<dbReference type="PRINTS" id="PR00370">
    <property type="entry name" value="FMOXYGENASE"/>
</dbReference>
<accession>A0A7M5XE89</accession>
<dbReference type="InterPro" id="IPR000960">
    <property type="entry name" value="Flavin_mOase"/>
</dbReference>
<dbReference type="GeneID" id="136812167"/>
<dbReference type="InterPro" id="IPR036188">
    <property type="entry name" value="FAD/NAD-bd_sf"/>
</dbReference>
<dbReference type="OrthoDB" id="66881at2759"/>
<dbReference type="EnsemblMetazoa" id="CLYHEMT020683.1">
    <property type="protein sequence ID" value="CLYHEMP020683.1"/>
    <property type="gene ID" value="CLYHEMG020683"/>
</dbReference>
<evidence type="ECO:0000256" key="8">
    <source>
        <dbReference type="RuleBase" id="RU361177"/>
    </source>
</evidence>
<dbReference type="GO" id="GO:0050661">
    <property type="term" value="F:NADP binding"/>
    <property type="evidence" value="ECO:0007669"/>
    <property type="project" value="InterPro"/>
</dbReference>
<evidence type="ECO:0000256" key="1">
    <source>
        <dbReference type="ARBA" id="ARBA00001974"/>
    </source>
</evidence>
<dbReference type="FunFam" id="3.50.50.60:FF:000138">
    <property type="entry name" value="Flavin-containing monooxygenase"/>
    <property type="match status" value="1"/>
</dbReference>
<evidence type="ECO:0000256" key="7">
    <source>
        <dbReference type="ARBA" id="ARBA00023033"/>
    </source>
</evidence>
<dbReference type="Proteomes" id="UP000594262">
    <property type="component" value="Unplaced"/>
</dbReference>
<keyword evidence="3 8" id="KW-0285">Flavoprotein</keyword>
<organism evidence="9 10">
    <name type="scientific">Clytia hemisphaerica</name>
    <dbReference type="NCBI Taxonomy" id="252671"/>
    <lineage>
        <taxon>Eukaryota</taxon>
        <taxon>Metazoa</taxon>
        <taxon>Cnidaria</taxon>
        <taxon>Hydrozoa</taxon>
        <taxon>Hydroidolina</taxon>
        <taxon>Leptothecata</taxon>
        <taxon>Obeliida</taxon>
        <taxon>Clytiidae</taxon>
        <taxon>Clytia</taxon>
    </lineage>
</organism>
<dbReference type="AlphaFoldDB" id="A0A7M5XE89"/>
<keyword evidence="6 8" id="KW-0560">Oxidoreductase</keyword>
<dbReference type="GO" id="GO:0004499">
    <property type="term" value="F:N,N-dimethylaniline monooxygenase activity"/>
    <property type="evidence" value="ECO:0007669"/>
    <property type="project" value="InterPro"/>
</dbReference>
<comment type="similarity">
    <text evidence="2 8">Belongs to the FMO family.</text>
</comment>
<dbReference type="EC" id="1.-.-.-" evidence="8"/>
<dbReference type="InterPro" id="IPR020946">
    <property type="entry name" value="Flavin_mOase-like"/>
</dbReference>
<keyword evidence="5" id="KW-0521">NADP</keyword>
<dbReference type="SUPFAM" id="SSF51905">
    <property type="entry name" value="FAD/NAD(P)-binding domain"/>
    <property type="match status" value="2"/>
</dbReference>
<evidence type="ECO:0000256" key="6">
    <source>
        <dbReference type="ARBA" id="ARBA00023002"/>
    </source>
</evidence>
<comment type="cofactor">
    <cofactor evidence="1 8">
        <name>FAD</name>
        <dbReference type="ChEBI" id="CHEBI:57692"/>
    </cofactor>
</comment>
<keyword evidence="7 8" id="KW-0503">Monooxygenase</keyword>
<dbReference type="Gene3D" id="3.50.50.60">
    <property type="entry name" value="FAD/NAD(P)-binding domain"/>
    <property type="match status" value="2"/>
</dbReference>